<feature type="region of interest" description="Disordered" evidence="1">
    <location>
        <begin position="45"/>
        <end position="71"/>
    </location>
</feature>
<accession>A0A915L0U5</accession>
<name>A0A915L0U5_ROMCU</name>
<evidence type="ECO:0000256" key="1">
    <source>
        <dbReference type="SAM" id="MobiDB-lite"/>
    </source>
</evidence>
<keyword evidence="2" id="KW-1185">Reference proteome</keyword>
<sequence>MPVLSALRAIKTFLRFRTNALDFGEILPILKQEVDDFKLYSVHQPTHNIGDGDENPRIPGISFGDPVRSLQ</sequence>
<protein>
    <submittedName>
        <fullName evidence="3">Uncharacterized protein</fullName>
    </submittedName>
</protein>
<dbReference type="Proteomes" id="UP000887565">
    <property type="component" value="Unplaced"/>
</dbReference>
<evidence type="ECO:0000313" key="2">
    <source>
        <dbReference type="Proteomes" id="UP000887565"/>
    </source>
</evidence>
<dbReference type="WBParaSite" id="nRc.2.0.1.t43373-RA">
    <property type="protein sequence ID" value="nRc.2.0.1.t43373-RA"/>
    <property type="gene ID" value="nRc.2.0.1.g43373"/>
</dbReference>
<dbReference type="AlphaFoldDB" id="A0A915L0U5"/>
<proteinExistence type="predicted"/>
<evidence type="ECO:0000313" key="3">
    <source>
        <dbReference type="WBParaSite" id="nRc.2.0.1.t43373-RA"/>
    </source>
</evidence>
<organism evidence="2 3">
    <name type="scientific">Romanomermis culicivorax</name>
    <name type="common">Nematode worm</name>
    <dbReference type="NCBI Taxonomy" id="13658"/>
    <lineage>
        <taxon>Eukaryota</taxon>
        <taxon>Metazoa</taxon>
        <taxon>Ecdysozoa</taxon>
        <taxon>Nematoda</taxon>
        <taxon>Enoplea</taxon>
        <taxon>Dorylaimia</taxon>
        <taxon>Mermithida</taxon>
        <taxon>Mermithoidea</taxon>
        <taxon>Mermithidae</taxon>
        <taxon>Romanomermis</taxon>
    </lineage>
</organism>
<reference evidence="3" key="1">
    <citation type="submission" date="2022-11" db="UniProtKB">
        <authorList>
            <consortium name="WormBaseParasite"/>
        </authorList>
    </citation>
    <scope>IDENTIFICATION</scope>
</reference>